<dbReference type="PIRSF" id="PIRSF006470">
    <property type="entry name" value="DctB"/>
    <property type="match status" value="1"/>
</dbReference>
<dbReference type="CDD" id="cd13603">
    <property type="entry name" value="PBP2_TRAP_Siap_TeaA_like"/>
    <property type="match status" value="1"/>
</dbReference>
<organism evidence="5 6">
    <name type="scientific">Candidatus Bilophila faecipullorum</name>
    <dbReference type="NCBI Taxonomy" id="2838482"/>
    <lineage>
        <taxon>Bacteria</taxon>
        <taxon>Pseudomonadati</taxon>
        <taxon>Thermodesulfobacteriota</taxon>
        <taxon>Desulfovibrionia</taxon>
        <taxon>Desulfovibrionales</taxon>
        <taxon>Desulfovibrionaceae</taxon>
        <taxon>Bilophila</taxon>
    </lineage>
</organism>
<feature type="chain" id="PRO_5038919925" evidence="4">
    <location>
        <begin position="25"/>
        <end position="340"/>
    </location>
</feature>
<dbReference type="GO" id="GO:0055085">
    <property type="term" value="P:transmembrane transport"/>
    <property type="evidence" value="ECO:0007669"/>
    <property type="project" value="InterPro"/>
</dbReference>
<dbReference type="NCBIfam" id="TIGR00787">
    <property type="entry name" value="dctP"/>
    <property type="match status" value="1"/>
</dbReference>
<feature type="signal peptide" evidence="4">
    <location>
        <begin position="1"/>
        <end position="24"/>
    </location>
</feature>
<keyword evidence="2" id="KW-0813">Transport</keyword>
<dbReference type="InterPro" id="IPR004682">
    <property type="entry name" value="TRAP_DctP"/>
</dbReference>
<evidence type="ECO:0000256" key="3">
    <source>
        <dbReference type="ARBA" id="ARBA00022729"/>
    </source>
</evidence>
<keyword evidence="3 4" id="KW-0732">Signal</keyword>
<accession>A0A9D1R1W2</accession>
<gene>
    <name evidence="5" type="ORF">H9874_05300</name>
</gene>
<dbReference type="EMBL" id="DXGI01000190">
    <property type="protein sequence ID" value="HIW78547.1"/>
    <property type="molecule type" value="Genomic_DNA"/>
</dbReference>
<proteinExistence type="inferred from homology"/>
<evidence type="ECO:0000313" key="6">
    <source>
        <dbReference type="Proteomes" id="UP000824264"/>
    </source>
</evidence>
<dbReference type="Pfam" id="PF03480">
    <property type="entry name" value="DctP"/>
    <property type="match status" value="1"/>
</dbReference>
<evidence type="ECO:0000313" key="5">
    <source>
        <dbReference type="EMBL" id="HIW78547.1"/>
    </source>
</evidence>
<dbReference type="InterPro" id="IPR038404">
    <property type="entry name" value="TRAP_DctP_sf"/>
</dbReference>
<reference evidence="5" key="2">
    <citation type="submission" date="2021-04" db="EMBL/GenBank/DDBJ databases">
        <authorList>
            <person name="Gilroy R."/>
        </authorList>
    </citation>
    <scope>NUCLEOTIDE SEQUENCE</scope>
    <source>
        <strain evidence="5">ChiSxjej5B17-1746</strain>
    </source>
</reference>
<protein>
    <submittedName>
        <fullName evidence="5">TRAP transporter substrate-binding protein</fullName>
    </submittedName>
</protein>
<dbReference type="PANTHER" id="PTHR33376">
    <property type="match status" value="1"/>
</dbReference>
<dbReference type="PANTHER" id="PTHR33376:SF7">
    <property type="entry name" value="C4-DICARBOXYLATE-BINDING PROTEIN DCTB"/>
    <property type="match status" value="1"/>
</dbReference>
<comment type="caution">
    <text evidence="5">The sequence shown here is derived from an EMBL/GenBank/DDBJ whole genome shotgun (WGS) entry which is preliminary data.</text>
</comment>
<evidence type="ECO:0000256" key="1">
    <source>
        <dbReference type="ARBA" id="ARBA00009023"/>
    </source>
</evidence>
<comment type="similarity">
    <text evidence="1">Belongs to the bacterial solute-binding protein 7 family.</text>
</comment>
<dbReference type="Proteomes" id="UP000824264">
    <property type="component" value="Unassembled WGS sequence"/>
</dbReference>
<sequence length="340" mass="38396">MRKGFVTLMLALCCAWMVSAPVTADAADKIVIRFAHSNTPTDMDPYHALVTKMQDKLAQKLGADRVEIQEFPAGQIGSEERSFQDVQQGILQMTVLAVNNASIFAPSLGAFDLPYIFKNVKEFDDCVEQNWDLINKRMEAESGTVAIAWHSQGFRFITNSKQPVTTLKDLAPVKIRTPNNPIMIGVYRAWGTAPVPMAMDETFNALQQKVVDGQDNPLVSIATNRFYEVQKYITEPHYKLWTGPVVVSAEWLRSLPEDVQKAIIEAGRETTVEMRDLLDKQETASRAFLKEKGMVFCGVPADEDEWMKRAVGIWPEFYPQIKNMEIVEAFMKTLGRELPR</sequence>
<dbReference type="InterPro" id="IPR018389">
    <property type="entry name" value="DctP_fam"/>
</dbReference>
<dbReference type="Gene3D" id="3.40.190.170">
    <property type="entry name" value="Bacterial extracellular solute-binding protein, family 7"/>
    <property type="match status" value="1"/>
</dbReference>
<dbReference type="GO" id="GO:0030288">
    <property type="term" value="C:outer membrane-bounded periplasmic space"/>
    <property type="evidence" value="ECO:0007669"/>
    <property type="project" value="InterPro"/>
</dbReference>
<dbReference type="NCBIfam" id="NF037995">
    <property type="entry name" value="TRAP_S1"/>
    <property type="match status" value="1"/>
</dbReference>
<name>A0A9D1R1W2_9BACT</name>
<evidence type="ECO:0000256" key="4">
    <source>
        <dbReference type="SAM" id="SignalP"/>
    </source>
</evidence>
<reference evidence="5" key="1">
    <citation type="journal article" date="2021" name="PeerJ">
        <title>Extensive microbial diversity within the chicken gut microbiome revealed by metagenomics and culture.</title>
        <authorList>
            <person name="Gilroy R."/>
            <person name="Ravi A."/>
            <person name="Getino M."/>
            <person name="Pursley I."/>
            <person name="Horton D.L."/>
            <person name="Alikhan N.F."/>
            <person name="Baker D."/>
            <person name="Gharbi K."/>
            <person name="Hall N."/>
            <person name="Watson M."/>
            <person name="Adriaenssens E.M."/>
            <person name="Foster-Nyarko E."/>
            <person name="Jarju S."/>
            <person name="Secka A."/>
            <person name="Antonio M."/>
            <person name="Oren A."/>
            <person name="Chaudhuri R.R."/>
            <person name="La Ragione R."/>
            <person name="Hildebrand F."/>
            <person name="Pallen M.J."/>
        </authorList>
    </citation>
    <scope>NUCLEOTIDE SEQUENCE</scope>
    <source>
        <strain evidence="5">ChiSxjej5B17-1746</strain>
    </source>
</reference>
<dbReference type="AlphaFoldDB" id="A0A9D1R1W2"/>
<evidence type="ECO:0000256" key="2">
    <source>
        <dbReference type="ARBA" id="ARBA00022448"/>
    </source>
</evidence>